<dbReference type="EMBL" id="KV427620">
    <property type="protein sequence ID" value="KZT07199.1"/>
    <property type="molecule type" value="Genomic_DNA"/>
</dbReference>
<dbReference type="AlphaFoldDB" id="A0A165EJS9"/>
<name>A0A165EJS9_9APHY</name>
<dbReference type="Proteomes" id="UP000076871">
    <property type="component" value="Unassembled WGS sequence"/>
</dbReference>
<evidence type="ECO:0000313" key="2">
    <source>
        <dbReference type="Proteomes" id="UP000076871"/>
    </source>
</evidence>
<dbReference type="GeneID" id="63825783"/>
<dbReference type="InParanoid" id="A0A165EJS9"/>
<sequence>MRERTRIYRTQNSTSGMFACPRLQTFCPLTSMSFVHNAPTKCDSSERALLCVLALNGQGISPCSYVSYELLDTKRQ</sequence>
<dbReference type="PROSITE" id="PS51257">
    <property type="entry name" value="PROKAR_LIPOPROTEIN"/>
    <property type="match status" value="1"/>
</dbReference>
<evidence type="ECO:0000313" key="1">
    <source>
        <dbReference type="EMBL" id="KZT07199.1"/>
    </source>
</evidence>
<accession>A0A165EJS9</accession>
<keyword evidence="2" id="KW-1185">Reference proteome</keyword>
<reference evidence="1 2" key="1">
    <citation type="journal article" date="2016" name="Mol. Biol. Evol.">
        <title>Comparative Genomics of Early-Diverging Mushroom-Forming Fungi Provides Insights into the Origins of Lignocellulose Decay Capabilities.</title>
        <authorList>
            <person name="Nagy L.G."/>
            <person name="Riley R."/>
            <person name="Tritt A."/>
            <person name="Adam C."/>
            <person name="Daum C."/>
            <person name="Floudas D."/>
            <person name="Sun H."/>
            <person name="Yadav J.S."/>
            <person name="Pangilinan J."/>
            <person name="Larsson K.H."/>
            <person name="Matsuura K."/>
            <person name="Barry K."/>
            <person name="Labutti K."/>
            <person name="Kuo R."/>
            <person name="Ohm R.A."/>
            <person name="Bhattacharya S.S."/>
            <person name="Shirouzu T."/>
            <person name="Yoshinaga Y."/>
            <person name="Martin F.M."/>
            <person name="Grigoriev I.V."/>
            <person name="Hibbett D.S."/>
        </authorList>
    </citation>
    <scope>NUCLEOTIDE SEQUENCE [LARGE SCALE GENOMIC DNA]</scope>
    <source>
        <strain evidence="1 2">93-53</strain>
    </source>
</reference>
<protein>
    <submittedName>
        <fullName evidence="1">Uncharacterized protein</fullName>
    </submittedName>
</protein>
<organism evidence="1 2">
    <name type="scientific">Laetiporus sulphureus 93-53</name>
    <dbReference type="NCBI Taxonomy" id="1314785"/>
    <lineage>
        <taxon>Eukaryota</taxon>
        <taxon>Fungi</taxon>
        <taxon>Dikarya</taxon>
        <taxon>Basidiomycota</taxon>
        <taxon>Agaricomycotina</taxon>
        <taxon>Agaricomycetes</taxon>
        <taxon>Polyporales</taxon>
        <taxon>Laetiporus</taxon>
    </lineage>
</organism>
<dbReference type="RefSeq" id="XP_040764939.1">
    <property type="nucleotide sequence ID" value="XM_040908754.1"/>
</dbReference>
<proteinExistence type="predicted"/>
<gene>
    <name evidence="1" type="ORF">LAESUDRAFT_725099</name>
</gene>